<keyword evidence="2" id="KW-1185">Reference proteome</keyword>
<evidence type="ECO:0000313" key="1">
    <source>
        <dbReference type="EMBL" id="KAI5660423.1"/>
    </source>
</evidence>
<reference evidence="2" key="1">
    <citation type="journal article" date="2023" name="Nat. Plants">
        <title>Single-cell RNA sequencing provides a high-resolution roadmap for understanding the multicellular compartmentation of specialized metabolism.</title>
        <authorList>
            <person name="Sun S."/>
            <person name="Shen X."/>
            <person name="Li Y."/>
            <person name="Li Y."/>
            <person name="Wang S."/>
            <person name="Li R."/>
            <person name="Zhang H."/>
            <person name="Shen G."/>
            <person name="Guo B."/>
            <person name="Wei J."/>
            <person name="Xu J."/>
            <person name="St-Pierre B."/>
            <person name="Chen S."/>
            <person name="Sun C."/>
        </authorList>
    </citation>
    <scope>NUCLEOTIDE SEQUENCE [LARGE SCALE GENOMIC DNA]</scope>
</reference>
<evidence type="ECO:0000313" key="2">
    <source>
        <dbReference type="Proteomes" id="UP001060085"/>
    </source>
</evidence>
<accession>A0ACC0AKB0</accession>
<comment type="caution">
    <text evidence="1">The sequence shown here is derived from an EMBL/GenBank/DDBJ whole genome shotgun (WGS) entry which is preliminary data.</text>
</comment>
<sequence length="267" mass="31343">MEGHPHHHQYSSRLHIDTGGGGVGGGDRLTQWSVQETRDFLMIRGEFDPTFMEIKRRKLLWKIIATEMKEKGYNRSAEQCKCKWKNLINRYKACETMEAQGMRQQRPFYNELQTIFTARTQLMGGGSGASKKKAAVEQHYSDEDINELDSQDEGIVPDITKRKKRKIKGSSSSNPIGASISKVETFKEILEDFKKQLLKAYEDREEERREREIEWRKTIEALGNERLIMDRRWREREEQSKIREEDRAQKTDALITALLNELQREDF</sequence>
<proteinExistence type="predicted"/>
<organism evidence="1 2">
    <name type="scientific">Catharanthus roseus</name>
    <name type="common">Madagascar periwinkle</name>
    <name type="synonym">Vinca rosea</name>
    <dbReference type="NCBI Taxonomy" id="4058"/>
    <lineage>
        <taxon>Eukaryota</taxon>
        <taxon>Viridiplantae</taxon>
        <taxon>Streptophyta</taxon>
        <taxon>Embryophyta</taxon>
        <taxon>Tracheophyta</taxon>
        <taxon>Spermatophyta</taxon>
        <taxon>Magnoliopsida</taxon>
        <taxon>eudicotyledons</taxon>
        <taxon>Gunneridae</taxon>
        <taxon>Pentapetalae</taxon>
        <taxon>asterids</taxon>
        <taxon>lamiids</taxon>
        <taxon>Gentianales</taxon>
        <taxon>Apocynaceae</taxon>
        <taxon>Rauvolfioideae</taxon>
        <taxon>Vinceae</taxon>
        <taxon>Catharanthinae</taxon>
        <taxon>Catharanthus</taxon>
    </lineage>
</organism>
<dbReference type="Proteomes" id="UP001060085">
    <property type="component" value="Linkage Group LG06"/>
</dbReference>
<name>A0ACC0AKB0_CATRO</name>
<dbReference type="EMBL" id="CM044706">
    <property type="protein sequence ID" value="KAI5660423.1"/>
    <property type="molecule type" value="Genomic_DNA"/>
</dbReference>
<protein>
    <submittedName>
        <fullName evidence="1">Uncharacterized protein</fullName>
    </submittedName>
</protein>
<gene>
    <name evidence="1" type="ORF">M9H77_29216</name>
</gene>